<name>A0ABN8MHQ8_9CNID</name>
<evidence type="ECO:0000313" key="3">
    <source>
        <dbReference type="Proteomes" id="UP001159427"/>
    </source>
</evidence>
<dbReference type="Proteomes" id="UP001159427">
    <property type="component" value="Unassembled WGS sequence"/>
</dbReference>
<dbReference type="EMBL" id="CALNXI010000546">
    <property type="protein sequence ID" value="CAH3029009.1"/>
    <property type="molecule type" value="Genomic_DNA"/>
</dbReference>
<gene>
    <name evidence="2" type="ORF">PEVE_00035334</name>
</gene>
<feature type="compositionally biased region" description="Low complexity" evidence="1">
    <location>
        <begin position="28"/>
        <end position="46"/>
    </location>
</feature>
<feature type="non-terminal residue" evidence="2">
    <location>
        <position position="224"/>
    </location>
</feature>
<evidence type="ECO:0000256" key="1">
    <source>
        <dbReference type="SAM" id="MobiDB-lite"/>
    </source>
</evidence>
<organism evidence="2 3">
    <name type="scientific">Porites evermanni</name>
    <dbReference type="NCBI Taxonomy" id="104178"/>
    <lineage>
        <taxon>Eukaryota</taxon>
        <taxon>Metazoa</taxon>
        <taxon>Cnidaria</taxon>
        <taxon>Anthozoa</taxon>
        <taxon>Hexacorallia</taxon>
        <taxon>Scleractinia</taxon>
        <taxon>Fungiina</taxon>
        <taxon>Poritidae</taxon>
        <taxon>Porites</taxon>
    </lineage>
</organism>
<comment type="caution">
    <text evidence="2">The sequence shown here is derived from an EMBL/GenBank/DDBJ whole genome shotgun (WGS) entry which is preliminary data.</text>
</comment>
<keyword evidence="3" id="KW-1185">Reference proteome</keyword>
<sequence>MPDQQLASMIASIVEQKLATLKSASNSLSSSTSSVVQPSAQQSAQQHLPGVTSLAPDPSLPPVRNGGQQQIPSSLNFSLSSYQQDLNLGTPEDAALLHTNYRVPSIASHLFNSCIAAITNGLRTLQAPNVVTSASTSTKGFPAPAPPALTLTNKPGCTAAHPGKDHPDSSSSGPTHELNIPVAPCETFAPTTPLEFMGILLDSTRMEARFPLDKLIRAKQALQQ</sequence>
<evidence type="ECO:0000313" key="2">
    <source>
        <dbReference type="EMBL" id="CAH3029009.1"/>
    </source>
</evidence>
<proteinExistence type="predicted"/>
<feature type="region of interest" description="Disordered" evidence="1">
    <location>
        <begin position="28"/>
        <end position="70"/>
    </location>
</feature>
<protein>
    <submittedName>
        <fullName evidence="2">Uncharacterized protein</fullName>
    </submittedName>
</protein>
<reference evidence="2 3" key="1">
    <citation type="submission" date="2022-05" db="EMBL/GenBank/DDBJ databases">
        <authorList>
            <consortium name="Genoscope - CEA"/>
            <person name="William W."/>
        </authorList>
    </citation>
    <scope>NUCLEOTIDE SEQUENCE [LARGE SCALE GENOMIC DNA]</scope>
</reference>
<feature type="region of interest" description="Disordered" evidence="1">
    <location>
        <begin position="155"/>
        <end position="179"/>
    </location>
</feature>
<accession>A0ABN8MHQ8</accession>